<organism evidence="1 2">
    <name type="scientific">Blattamonas nauphoetae</name>
    <dbReference type="NCBI Taxonomy" id="2049346"/>
    <lineage>
        <taxon>Eukaryota</taxon>
        <taxon>Metamonada</taxon>
        <taxon>Preaxostyla</taxon>
        <taxon>Oxymonadida</taxon>
        <taxon>Blattamonas</taxon>
    </lineage>
</organism>
<evidence type="ECO:0000313" key="1">
    <source>
        <dbReference type="EMBL" id="KAK2954715.1"/>
    </source>
</evidence>
<gene>
    <name evidence="1" type="ORF">BLNAU_10371</name>
</gene>
<dbReference type="EMBL" id="JARBJD010000075">
    <property type="protein sequence ID" value="KAK2954715.1"/>
    <property type="molecule type" value="Genomic_DNA"/>
</dbReference>
<dbReference type="SUPFAM" id="SSF48371">
    <property type="entry name" value="ARM repeat"/>
    <property type="match status" value="1"/>
</dbReference>
<protein>
    <submittedName>
        <fullName evidence="1">Uncharacterized protein</fullName>
    </submittedName>
</protein>
<dbReference type="InterPro" id="IPR016024">
    <property type="entry name" value="ARM-type_fold"/>
</dbReference>
<dbReference type="Proteomes" id="UP001281761">
    <property type="component" value="Unassembled WGS sequence"/>
</dbReference>
<name>A0ABQ9XTB1_9EUKA</name>
<sequence length="568" mass="64358">MKDVLCVSDIQLAILFLRIVSLPLDISVLYDPIFVEKIVCLAQHPSVELSHTIWGCLNFITNRCPDKSFFTQFKLPTIILNCWNHFNEQAQVYASDFAPRIFRDYGTNNEIIRLSLKILPTIQPFEPDSPLLLQVIQLASAFLTSQVLSSVSQTLFTFHTIITKTPSSSLNFLSTTLPFFIEDGQPQENPLDNVLLMLLLETSTRIESDIKKSHMLTHLRKRRRAFERHRGVRDIVLLNPIESRTFATLSLEVISLLGVANGILRLLGTFVYHRGECAQEFINKNLLRAVYHLLQVLQTIWVPRSDYISETEARLFSALRSNHLPSEWDAFPELLDESDDGSPLTAEDELAEAHFESQMKVDPALLIYNCKDNILQTESEAFFLLANLISDHSIDAVYALHKMAQVELDLDSGIPLSQQENGATYVPILNLIKSVLETNENAFGEIIAFLYPPLFESDVFTMTFIAEGVVECLFGNASALMDAMTDKTTADYVFAMIDRLLTFSTNFQKIKASEGLSVENTAYEQLMEADILTTLTKMKTYPHLKRKRLINDNVELLHKIQFSGGNFS</sequence>
<keyword evidence="2" id="KW-1185">Reference proteome</keyword>
<proteinExistence type="predicted"/>
<evidence type="ECO:0000313" key="2">
    <source>
        <dbReference type="Proteomes" id="UP001281761"/>
    </source>
</evidence>
<accession>A0ABQ9XTB1</accession>
<reference evidence="1 2" key="1">
    <citation type="journal article" date="2022" name="bioRxiv">
        <title>Genomics of Preaxostyla Flagellates Illuminates Evolutionary Transitions and the Path Towards Mitochondrial Loss.</title>
        <authorList>
            <person name="Novak L.V.F."/>
            <person name="Treitli S.C."/>
            <person name="Pyrih J."/>
            <person name="Halakuc P."/>
            <person name="Pipaliya S.V."/>
            <person name="Vacek V."/>
            <person name="Brzon O."/>
            <person name="Soukal P."/>
            <person name="Eme L."/>
            <person name="Dacks J.B."/>
            <person name="Karnkowska A."/>
            <person name="Elias M."/>
            <person name="Hampl V."/>
        </authorList>
    </citation>
    <scope>NUCLEOTIDE SEQUENCE [LARGE SCALE GENOMIC DNA]</scope>
    <source>
        <strain evidence="1">NAU3</strain>
        <tissue evidence="1">Gut</tissue>
    </source>
</reference>
<comment type="caution">
    <text evidence="1">The sequence shown here is derived from an EMBL/GenBank/DDBJ whole genome shotgun (WGS) entry which is preliminary data.</text>
</comment>